<dbReference type="InterPro" id="IPR000994">
    <property type="entry name" value="Pept_M24"/>
</dbReference>
<dbReference type="Gene3D" id="3.90.230.10">
    <property type="entry name" value="Creatinase/methionine aminopeptidase superfamily"/>
    <property type="match status" value="1"/>
</dbReference>
<name>A0A392NA51_9FABA</name>
<reference evidence="2 3" key="1">
    <citation type="journal article" date="2018" name="Front. Plant Sci.">
        <title>Red Clover (Trifolium pratense) and Zigzag Clover (T. medium) - A Picture of Genomic Similarities and Differences.</title>
        <authorList>
            <person name="Dluhosova J."/>
            <person name="Istvanek J."/>
            <person name="Nedelnik J."/>
            <person name="Repkova J."/>
        </authorList>
    </citation>
    <scope>NUCLEOTIDE SEQUENCE [LARGE SCALE GENOMIC DNA]</scope>
    <source>
        <strain evidence="3">cv. 10/8</strain>
        <tissue evidence="2">Leaf</tissue>
    </source>
</reference>
<dbReference type="InterPro" id="IPR036005">
    <property type="entry name" value="Creatinase/aminopeptidase-like"/>
</dbReference>
<keyword evidence="2" id="KW-0031">Aminopeptidase</keyword>
<dbReference type="EMBL" id="LXQA010032401">
    <property type="protein sequence ID" value="MCH96473.1"/>
    <property type="molecule type" value="Genomic_DNA"/>
</dbReference>
<sequence>MRETCRIGREVLDAAARIIQPGVTTDEIDRVVHEATIAA</sequence>
<dbReference type="PANTHER" id="PTHR43330:SF7">
    <property type="entry name" value="METHIONINE AMINOPEPTIDASE 1"/>
    <property type="match status" value="1"/>
</dbReference>
<keyword evidence="2" id="KW-0645">Protease</keyword>
<dbReference type="Pfam" id="PF00557">
    <property type="entry name" value="Peptidase_M24"/>
    <property type="match status" value="1"/>
</dbReference>
<keyword evidence="3" id="KW-1185">Reference proteome</keyword>
<dbReference type="AlphaFoldDB" id="A0A392NA51"/>
<comment type="caution">
    <text evidence="2">The sequence shown here is derived from an EMBL/GenBank/DDBJ whole genome shotgun (WGS) entry which is preliminary data.</text>
</comment>
<organism evidence="2 3">
    <name type="scientific">Trifolium medium</name>
    <dbReference type="NCBI Taxonomy" id="97028"/>
    <lineage>
        <taxon>Eukaryota</taxon>
        <taxon>Viridiplantae</taxon>
        <taxon>Streptophyta</taxon>
        <taxon>Embryophyta</taxon>
        <taxon>Tracheophyta</taxon>
        <taxon>Spermatophyta</taxon>
        <taxon>Magnoliopsida</taxon>
        <taxon>eudicotyledons</taxon>
        <taxon>Gunneridae</taxon>
        <taxon>Pentapetalae</taxon>
        <taxon>rosids</taxon>
        <taxon>fabids</taxon>
        <taxon>Fabales</taxon>
        <taxon>Fabaceae</taxon>
        <taxon>Papilionoideae</taxon>
        <taxon>50 kb inversion clade</taxon>
        <taxon>NPAAA clade</taxon>
        <taxon>Hologalegina</taxon>
        <taxon>IRL clade</taxon>
        <taxon>Trifolieae</taxon>
        <taxon>Trifolium</taxon>
    </lineage>
</organism>
<proteinExistence type="predicted"/>
<dbReference type="PANTHER" id="PTHR43330">
    <property type="entry name" value="METHIONINE AMINOPEPTIDASE"/>
    <property type="match status" value="1"/>
</dbReference>
<evidence type="ECO:0000313" key="3">
    <source>
        <dbReference type="Proteomes" id="UP000265520"/>
    </source>
</evidence>
<gene>
    <name evidence="2" type="ORF">A2U01_0017459</name>
</gene>
<feature type="domain" description="Peptidase M24" evidence="1">
    <location>
        <begin position="1"/>
        <end position="36"/>
    </location>
</feature>
<dbReference type="GO" id="GO:0005829">
    <property type="term" value="C:cytosol"/>
    <property type="evidence" value="ECO:0007669"/>
    <property type="project" value="TreeGrafter"/>
</dbReference>
<accession>A0A392NA51</accession>
<keyword evidence="2" id="KW-0378">Hydrolase</keyword>
<protein>
    <submittedName>
        <fullName evidence="2">Methionine aminopeptidase 1A-like</fullName>
    </submittedName>
</protein>
<feature type="non-terminal residue" evidence="2">
    <location>
        <position position="39"/>
    </location>
</feature>
<dbReference type="SUPFAM" id="SSF55920">
    <property type="entry name" value="Creatinase/aminopeptidase"/>
    <property type="match status" value="1"/>
</dbReference>
<evidence type="ECO:0000313" key="2">
    <source>
        <dbReference type="EMBL" id="MCH96473.1"/>
    </source>
</evidence>
<evidence type="ECO:0000259" key="1">
    <source>
        <dbReference type="Pfam" id="PF00557"/>
    </source>
</evidence>
<dbReference type="GO" id="GO:0070006">
    <property type="term" value="F:metalloaminopeptidase activity"/>
    <property type="evidence" value="ECO:0007669"/>
    <property type="project" value="TreeGrafter"/>
</dbReference>
<dbReference type="Proteomes" id="UP000265520">
    <property type="component" value="Unassembled WGS sequence"/>
</dbReference>